<dbReference type="Proteomes" id="UP000179237">
    <property type="component" value="Unassembled WGS sequence"/>
</dbReference>
<name>A0A1F5FTJ6_9BACT</name>
<dbReference type="AlphaFoldDB" id="A0A1F5FTJ6"/>
<dbReference type="EMBL" id="MFAQ01000035">
    <property type="protein sequence ID" value="OGD82930.1"/>
    <property type="molecule type" value="Genomic_DNA"/>
</dbReference>
<evidence type="ECO:0000313" key="1">
    <source>
        <dbReference type="EMBL" id="OGD82930.1"/>
    </source>
</evidence>
<reference evidence="1 2" key="1">
    <citation type="journal article" date="2016" name="Nat. Commun.">
        <title>Thousands of microbial genomes shed light on interconnected biogeochemical processes in an aquifer system.</title>
        <authorList>
            <person name="Anantharaman K."/>
            <person name="Brown C.T."/>
            <person name="Hug L.A."/>
            <person name="Sharon I."/>
            <person name="Castelle C.J."/>
            <person name="Probst A.J."/>
            <person name="Thomas B.C."/>
            <person name="Singh A."/>
            <person name="Wilkins M.J."/>
            <person name="Karaoz U."/>
            <person name="Brodie E.L."/>
            <person name="Williams K.H."/>
            <person name="Hubbard S.S."/>
            <person name="Banfield J.F."/>
        </authorList>
    </citation>
    <scope>NUCLEOTIDE SEQUENCE [LARGE SCALE GENOMIC DNA]</scope>
</reference>
<sequence length="395" mass="43438">MSLLITTGYNIIHTPKLRTKSQLGALLNPNGGKMSFQSKRIVPKTVTCIGGNLHEVEIIKAVLNKFAKDHDVDVTVSNPHGKASEHTCEPGVLHIRFWSCPDTGEASGNRLSKVYGINLDNGQPDALKYSGQGIEIKDDDGVTIAEYLPGTLFILFDLPHGPNVKKLLTRVLDSFSKIYTNSPEDFEKALAEIKARTERQYVELCQSLTGLQIEVTKRKLVEVDESIRKAQATMISHTRTRKEIQDHIKALIQLGSSGITTTFQSQFESLCSISATGQIKVTNSSMIIPVGQIDIQYGDDVYDIGQFDVVINTSGENGGVTCINRTPNSTKNDCYHPHVLSSGSCCLGNISQIIAKLISVGDYVNVVLIMTDFLRSYSPSNPYARIQHWPTKPSN</sequence>
<protein>
    <submittedName>
        <fullName evidence="1">Uncharacterized protein</fullName>
    </submittedName>
</protein>
<gene>
    <name evidence="1" type="ORF">A2572_03600</name>
</gene>
<accession>A0A1F5FTJ6</accession>
<proteinExistence type="predicted"/>
<comment type="caution">
    <text evidence="1">The sequence shown here is derived from an EMBL/GenBank/DDBJ whole genome shotgun (WGS) entry which is preliminary data.</text>
</comment>
<evidence type="ECO:0000313" key="2">
    <source>
        <dbReference type="Proteomes" id="UP000179237"/>
    </source>
</evidence>
<organism evidence="1 2">
    <name type="scientific">Candidatus Collierbacteria bacterium RIFOXYD1_FULL_40_9</name>
    <dbReference type="NCBI Taxonomy" id="1817731"/>
    <lineage>
        <taxon>Bacteria</taxon>
        <taxon>Candidatus Collieribacteriota</taxon>
    </lineage>
</organism>